<evidence type="ECO:0000313" key="1">
    <source>
        <dbReference type="EMBL" id="XDO01850.1"/>
    </source>
</evidence>
<organism evidence="1">
    <name type="scientific">Florenciella sp. virus SA2</name>
    <dbReference type="NCBI Taxonomy" id="3240092"/>
    <lineage>
        <taxon>Viruses</taxon>
    </lineage>
</organism>
<sequence length="277" mass="29938">MLRIDGKAESAVSEYTYVYGSHQGLQTGAADDAVQAFLTPMRTGGSKSSNALYPSIANVKWGNINTSYDVSQQQVWRDHLRHISNRVTGGYSALDLFANEEEMGAEIRGLDLSLNEQIASDICANAADTFMADFAATPSVSDLSNNRIRFMAYNMFRRMLSDAADSNANPIFENSSLGKKFKKFIDDLSNNSSDGSGNATYTGSFGFNNGDALAFKVTYVPAYSGGNAPIGNNVITTRSFKVFIKLTVNDDTTVASTFGTNFHASMEAPEPEPEPAT</sequence>
<accession>A0AB39JD96</accession>
<protein>
    <recommendedName>
        <fullName evidence="2">Capsid protein</fullName>
    </recommendedName>
</protein>
<name>A0AB39JD96_9VIRU</name>
<evidence type="ECO:0008006" key="2">
    <source>
        <dbReference type="Google" id="ProtNLM"/>
    </source>
</evidence>
<dbReference type="EMBL" id="PP542043">
    <property type="protein sequence ID" value="XDO01850.1"/>
    <property type="molecule type" value="Genomic_DNA"/>
</dbReference>
<proteinExistence type="predicted"/>
<gene>
    <name evidence="1" type="ORF">FloV-SA2_00024</name>
</gene>
<reference evidence="1" key="1">
    <citation type="submission" date="2024-03" db="EMBL/GenBank/DDBJ databases">
        <title>Eukaryotic viruses encode the ribosomal protein eL40.</title>
        <authorList>
            <person name="Thomy J."/>
            <person name="Schvarcz C.R."/>
            <person name="McBeain K.A."/>
            <person name="Edwards K.F."/>
            <person name="Steward G.F."/>
        </authorList>
    </citation>
    <scope>NUCLEOTIDE SEQUENCE</scope>
    <source>
        <strain evidence="1">FloV-SA2</strain>
    </source>
</reference>